<dbReference type="GeneID" id="9499037"/>
<dbReference type="Pfam" id="PF12399">
    <property type="entry name" value="BCA_ABC_TP_C"/>
    <property type="match status" value="1"/>
</dbReference>
<reference evidence="5 6" key="1">
    <citation type="journal article" date="2010" name="Appl. Environ. Microbiol.">
        <title>The genome sequence of the crenarchaeon Acidilobus saccharovorans supports a new order, Acidilobales, and suggests an important ecological role in terrestrial acidic hot springs.</title>
        <authorList>
            <person name="Mardanov A.V."/>
            <person name="Svetlitchnyi V.A."/>
            <person name="Beletsky A.V."/>
            <person name="Prokofeva M.I."/>
            <person name="Bonch-Osmolovskaya E.A."/>
            <person name="Ravin N.V."/>
            <person name="Skryabin K.G."/>
        </authorList>
    </citation>
    <scope>NUCLEOTIDE SEQUENCE [LARGE SCALE GENOMIC DNA]</scope>
    <source>
        <strain evidence="6">DSM 16705 / JCM 18335 / VKM B-2471 / 345-15</strain>
    </source>
</reference>
<evidence type="ECO:0000313" key="5">
    <source>
        <dbReference type="EMBL" id="ADL19208.1"/>
    </source>
</evidence>
<dbReference type="CDD" id="cd03219">
    <property type="entry name" value="ABC_Mj1267_LivG_branched"/>
    <property type="match status" value="1"/>
</dbReference>
<keyword evidence="1" id="KW-0813">Transport</keyword>
<dbReference type="HOGENOM" id="CLU_000604_1_2_2"/>
<dbReference type="Pfam" id="PF00005">
    <property type="entry name" value="ABC_tran"/>
    <property type="match status" value="1"/>
</dbReference>
<feature type="domain" description="ABC transporter" evidence="4">
    <location>
        <begin position="2"/>
        <end position="235"/>
    </location>
</feature>
<sequence>MLEAESLVKSFGKLIAVDHFSMNIERGEVKALIGPNGAGKTTFVNLVTGALTPDEGRIRLDSRCIVRLPSYKRARLGIARTYQIPKPYPNLTVLENVMVSSIYAAGLEGEDAMSAAVEALKYVGIYNMADKLASELNAEQQKLLDFARALAARPKYLLIDEIGAGLSVDELEGLASKIRAVAKQGVGVLYIGHIMKMVKSVADWVIVMNEGRKVTEGTYDDIANNEEVIKIYLGEKGAVE</sequence>
<evidence type="ECO:0000256" key="2">
    <source>
        <dbReference type="ARBA" id="ARBA00022741"/>
    </source>
</evidence>
<dbReference type="GO" id="GO:0005886">
    <property type="term" value="C:plasma membrane"/>
    <property type="evidence" value="ECO:0007669"/>
    <property type="project" value="TreeGrafter"/>
</dbReference>
<proteinExistence type="predicted"/>
<evidence type="ECO:0000256" key="3">
    <source>
        <dbReference type="ARBA" id="ARBA00022840"/>
    </source>
</evidence>
<dbReference type="EMBL" id="CP001742">
    <property type="protein sequence ID" value="ADL19208.1"/>
    <property type="molecule type" value="Genomic_DNA"/>
</dbReference>
<dbReference type="PANTHER" id="PTHR45772:SF8">
    <property type="entry name" value="HIGH-AFFINITY BRANCHED-CHAIN AMINO ACID TRANSPORT ATP-BINDING PROTEIN"/>
    <property type="match status" value="1"/>
</dbReference>
<dbReference type="AlphaFoldDB" id="D9Q1M0"/>
<gene>
    <name evidence="5" type="ordered locus">ASAC_0802</name>
</gene>
<dbReference type="STRING" id="666510.ASAC_0802"/>
<name>D9Q1M0_ACIS3</name>
<keyword evidence="3" id="KW-0067">ATP-binding</keyword>
<dbReference type="InterPro" id="IPR027417">
    <property type="entry name" value="P-loop_NTPase"/>
</dbReference>
<dbReference type="PANTHER" id="PTHR45772">
    <property type="entry name" value="CONSERVED COMPONENT OF ABC TRANSPORTER FOR NATURAL AMINO ACIDS-RELATED"/>
    <property type="match status" value="1"/>
</dbReference>
<protein>
    <submittedName>
        <fullName evidence="5">Branched-chain amino acid ABC transporter, ATPase component</fullName>
    </submittedName>
</protein>
<dbReference type="InterPro" id="IPR032823">
    <property type="entry name" value="BCA_ABC_TP_C"/>
</dbReference>
<dbReference type="InterPro" id="IPR051120">
    <property type="entry name" value="ABC_AA/LPS_Transport"/>
</dbReference>
<dbReference type="Gene3D" id="3.40.50.300">
    <property type="entry name" value="P-loop containing nucleotide triphosphate hydrolases"/>
    <property type="match status" value="1"/>
</dbReference>
<keyword evidence="6" id="KW-1185">Reference proteome</keyword>
<dbReference type="KEGG" id="asc:ASAC_0802"/>
<dbReference type="SUPFAM" id="SSF52540">
    <property type="entry name" value="P-loop containing nucleoside triphosphate hydrolases"/>
    <property type="match status" value="1"/>
</dbReference>
<evidence type="ECO:0000256" key="1">
    <source>
        <dbReference type="ARBA" id="ARBA00022448"/>
    </source>
</evidence>
<accession>D9Q1M0</accession>
<dbReference type="RefSeq" id="WP_013266720.1">
    <property type="nucleotide sequence ID" value="NC_014374.1"/>
</dbReference>
<dbReference type="FunCoup" id="D9Q1M0">
    <property type="interactions" value="42"/>
</dbReference>
<dbReference type="InterPro" id="IPR003593">
    <property type="entry name" value="AAA+_ATPase"/>
</dbReference>
<evidence type="ECO:0000259" key="4">
    <source>
        <dbReference type="PROSITE" id="PS50893"/>
    </source>
</evidence>
<dbReference type="SMART" id="SM00382">
    <property type="entry name" value="AAA"/>
    <property type="match status" value="1"/>
</dbReference>
<dbReference type="eggNOG" id="arCOG00926">
    <property type="taxonomic scope" value="Archaea"/>
</dbReference>
<dbReference type="OrthoDB" id="44250at2157"/>
<organism evidence="5 6">
    <name type="scientific">Acidilobus saccharovorans (strain DSM 16705 / JCM 18335 / VKM B-2471 / 345-15)</name>
    <dbReference type="NCBI Taxonomy" id="666510"/>
    <lineage>
        <taxon>Archaea</taxon>
        <taxon>Thermoproteota</taxon>
        <taxon>Thermoprotei</taxon>
        <taxon>Acidilobales</taxon>
        <taxon>Acidilobaceae</taxon>
        <taxon>Acidilobus</taxon>
    </lineage>
</organism>
<dbReference type="InParanoid" id="D9Q1M0"/>
<keyword evidence="2" id="KW-0547">Nucleotide-binding</keyword>
<dbReference type="Proteomes" id="UP000000346">
    <property type="component" value="Chromosome"/>
</dbReference>
<dbReference type="GO" id="GO:0016887">
    <property type="term" value="F:ATP hydrolysis activity"/>
    <property type="evidence" value="ECO:0007669"/>
    <property type="project" value="InterPro"/>
</dbReference>
<evidence type="ECO:0000313" key="6">
    <source>
        <dbReference type="Proteomes" id="UP000000346"/>
    </source>
</evidence>
<dbReference type="GO" id="GO:0005524">
    <property type="term" value="F:ATP binding"/>
    <property type="evidence" value="ECO:0007669"/>
    <property type="project" value="UniProtKB-KW"/>
</dbReference>
<dbReference type="PROSITE" id="PS50893">
    <property type="entry name" value="ABC_TRANSPORTER_2"/>
    <property type="match status" value="1"/>
</dbReference>
<dbReference type="InterPro" id="IPR003439">
    <property type="entry name" value="ABC_transporter-like_ATP-bd"/>
</dbReference>